<dbReference type="SUPFAM" id="SSF55729">
    <property type="entry name" value="Acyl-CoA N-acyltransferases (Nat)"/>
    <property type="match status" value="1"/>
</dbReference>
<proteinExistence type="predicted"/>
<dbReference type="Pfam" id="PF00583">
    <property type="entry name" value="Acetyltransf_1"/>
    <property type="match status" value="1"/>
</dbReference>
<comment type="caution">
    <text evidence="4">The sequence shown here is derived from an EMBL/GenBank/DDBJ whole genome shotgun (WGS) entry which is preliminary data.</text>
</comment>
<dbReference type="Proteomes" id="UP000811282">
    <property type="component" value="Unassembled WGS sequence"/>
</dbReference>
<dbReference type="InterPro" id="IPR050680">
    <property type="entry name" value="YpeA/RimI_acetyltransf"/>
</dbReference>
<keyword evidence="5" id="KW-1185">Reference proteome</keyword>
<gene>
    <name evidence="4" type="ORF">JZM24_01425</name>
</gene>
<keyword evidence="1" id="KW-0808">Transferase</keyword>
<evidence type="ECO:0000313" key="4">
    <source>
        <dbReference type="EMBL" id="MBT9431157.1"/>
    </source>
</evidence>
<reference evidence="4 5" key="1">
    <citation type="journal article" date="2021" name="Genome Biol. Evol.">
        <title>The evolution of interdependence in a four-way mealybug symbiosis.</title>
        <authorList>
            <person name="Garber A.I."/>
            <person name="Kupper M."/>
            <person name="Laetsch D.R."/>
            <person name="Weldon S.R."/>
            <person name="Ladinsky M.S."/>
            <person name="Bjorkman P.J."/>
            <person name="McCutcheon J.P."/>
        </authorList>
    </citation>
    <scope>NUCLEOTIDE SEQUENCE [LARGE SCALE GENOMIC DNA]</scope>
    <source>
        <strain evidence="4">SOD</strain>
    </source>
</reference>
<dbReference type="PROSITE" id="PS51186">
    <property type="entry name" value="GNAT"/>
    <property type="match status" value="1"/>
</dbReference>
<dbReference type="PANTHER" id="PTHR43420">
    <property type="entry name" value="ACETYLTRANSFERASE"/>
    <property type="match status" value="1"/>
</dbReference>
<keyword evidence="2" id="KW-0012">Acyltransferase</keyword>
<dbReference type="PANTHER" id="PTHR43420:SF12">
    <property type="entry name" value="N-ACETYLTRANSFERASE DOMAIN-CONTAINING PROTEIN"/>
    <property type="match status" value="1"/>
</dbReference>
<evidence type="ECO:0000256" key="2">
    <source>
        <dbReference type="ARBA" id="ARBA00023315"/>
    </source>
</evidence>
<dbReference type="EMBL" id="JAFJYC010000001">
    <property type="protein sequence ID" value="MBT9431157.1"/>
    <property type="molecule type" value="Genomic_DNA"/>
</dbReference>
<accession>A0ABS5Y827</accession>
<name>A0ABS5Y827_9GAMM</name>
<sequence length="154" mass="17489">MITLRKMTAAEFAVYLPGAIEDYARDLSDNHGYSLTVGRDNAARIMHDYLPEGTDTADHRLWCVVSDHERVGYLWVSLRNLPEAYICDFSILPQWRRRGYGRAALTALDSELMAAGCTEVALRVAANNPHARALYERHAFRLTGYTMARQLVRN</sequence>
<feature type="domain" description="N-acetyltransferase" evidence="3">
    <location>
        <begin position="2"/>
        <end position="154"/>
    </location>
</feature>
<dbReference type="Gene3D" id="3.40.630.30">
    <property type="match status" value="1"/>
</dbReference>
<dbReference type="RefSeq" id="WP_215668319.1">
    <property type="nucleotide sequence ID" value="NZ_JAFJYC010000001.1"/>
</dbReference>
<protein>
    <submittedName>
        <fullName evidence="4">GNAT family N-acetyltransferase</fullName>
    </submittedName>
</protein>
<evidence type="ECO:0000259" key="3">
    <source>
        <dbReference type="PROSITE" id="PS51186"/>
    </source>
</evidence>
<dbReference type="InterPro" id="IPR000182">
    <property type="entry name" value="GNAT_dom"/>
</dbReference>
<evidence type="ECO:0000256" key="1">
    <source>
        <dbReference type="ARBA" id="ARBA00022679"/>
    </source>
</evidence>
<dbReference type="CDD" id="cd04301">
    <property type="entry name" value="NAT_SF"/>
    <property type="match status" value="1"/>
</dbReference>
<organism evidence="4 5">
    <name type="scientific">Candidatus Sodalis endolongispinus</name>
    <dbReference type="NCBI Taxonomy" id="2812662"/>
    <lineage>
        <taxon>Bacteria</taxon>
        <taxon>Pseudomonadati</taxon>
        <taxon>Pseudomonadota</taxon>
        <taxon>Gammaproteobacteria</taxon>
        <taxon>Enterobacterales</taxon>
        <taxon>Bruguierivoracaceae</taxon>
        <taxon>Sodalis</taxon>
    </lineage>
</organism>
<evidence type="ECO:0000313" key="5">
    <source>
        <dbReference type="Proteomes" id="UP000811282"/>
    </source>
</evidence>
<dbReference type="InterPro" id="IPR016181">
    <property type="entry name" value="Acyl_CoA_acyltransferase"/>
</dbReference>